<accession>A0ABQ5ENM7</accession>
<evidence type="ECO:0000256" key="1">
    <source>
        <dbReference type="SAM" id="MobiDB-lite"/>
    </source>
</evidence>
<reference evidence="2" key="1">
    <citation type="journal article" date="2022" name="Int. J. Mol. Sci.">
        <title>Draft Genome of Tanacetum Coccineum: Genomic Comparison of Closely Related Tanacetum-Family Plants.</title>
        <authorList>
            <person name="Yamashiro T."/>
            <person name="Shiraishi A."/>
            <person name="Nakayama K."/>
            <person name="Satake H."/>
        </authorList>
    </citation>
    <scope>NUCLEOTIDE SEQUENCE</scope>
</reference>
<dbReference type="EMBL" id="BQNB010016507">
    <property type="protein sequence ID" value="GJT52558.1"/>
    <property type="molecule type" value="Genomic_DNA"/>
</dbReference>
<dbReference type="Proteomes" id="UP001151760">
    <property type="component" value="Unassembled WGS sequence"/>
</dbReference>
<name>A0ABQ5ENM7_9ASTR</name>
<comment type="caution">
    <text evidence="2">The sequence shown here is derived from an EMBL/GenBank/DDBJ whole genome shotgun (WGS) entry which is preliminary data.</text>
</comment>
<feature type="region of interest" description="Disordered" evidence="1">
    <location>
        <begin position="27"/>
        <end position="65"/>
    </location>
</feature>
<reference evidence="2" key="2">
    <citation type="submission" date="2022-01" db="EMBL/GenBank/DDBJ databases">
        <authorList>
            <person name="Yamashiro T."/>
            <person name="Shiraishi A."/>
            <person name="Satake H."/>
            <person name="Nakayama K."/>
        </authorList>
    </citation>
    <scope>NUCLEOTIDE SEQUENCE</scope>
</reference>
<protein>
    <submittedName>
        <fullName evidence="2">Uncharacterized protein</fullName>
    </submittedName>
</protein>
<evidence type="ECO:0000313" key="3">
    <source>
        <dbReference type="Proteomes" id="UP001151760"/>
    </source>
</evidence>
<proteinExistence type="predicted"/>
<keyword evidence="3" id="KW-1185">Reference proteome</keyword>
<gene>
    <name evidence="2" type="ORF">Tco_0978715</name>
</gene>
<evidence type="ECO:0000313" key="2">
    <source>
        <dbReference type="EMBL" id="GJT52558.1"/>
    </source>
</evidence>
<organism evidence="2 3">
    <name type="scientific">Tanacetum coccineum</name>
    <dbReference type="NCBI Taxonomy" id="301880"/>
    <lineage>
        <taxon>Eukaryota</taxon>
        <taxon>Viridiplantae</taxon>
        <taxon>Streptophyta</taxon>
        <taxon>Embryophyta</taxon>
        <taxon>Tracheophyta</taxon>
        <taxon>Spermatophyta</taxon>
        <taxon>Magnoliopsida</taxon>
        <taxon>eudicotyledons</taxon>
        <taxon>Gunneridae</taxon>
        <taxon>Pentapetalae</taxon>
        <taxon>asterids</taxon>
        <taxon>campanulids</taxon>
        <taxon>Asterales</taxon>
        <taxon>Asteraceae</taxon>
        <taxon>Asteroideae</taxon>
        <taxon>Anthemideae</taxon>
        <taxon>Anthemidinae</taxon>
        <taxon>Tanacetum</taxon>
    </lineage>
</organism>
<sequence length="186" mass="20662">MPNLNIEIKLESQFTTDDLETRLSELDKIRSRKRSGTTTSTSTALNKRSRSDRGGSGSSQPPKSVRLLATTGVTRQYAYPSQDIDATAIHGNGYACHLKVGIPDMESHALQLLRIIWAEIVKFPKAQIDDIIRGPPNETKGDANKTRSEKEKQEALLLITISDNVTKMPAKIFNLFKGPLMNLQQL</sequence>